<accession>T2JIZ9</accession>
<evidence type="ECO:0000313" key="2">
    <source>
        <dbReference type="Proteomes" id="UP000018130"/>
    </source>
</evidence>
<dbReference type="AlphaFoldDB" id="T2JIZ9"/>
<comment type="caution">
    <text evidence="1">The sequence shown here is derived from an EMBL/GenBank/DDBJ whole genome shotgun (WGS) entry which is preliminary data.</text>
</comment>
<protein>
    <submittedName>
        <fullName evidence="1">Uncharacterized protein</fullName>
    </submittedName>
</protein>
<evidence type="ECO:0000313" key="1">
    <source>
        <dbReference type="EMBL" id="CCQ65096.1"/>
    </source>
</evidence>
<proteinExistence type="predicted"/>
<organism evidence="1 2">
    <name type="scientific">Crocosphaera watsonii WH 0402</name>
    <dbReference type="NCBI Taxonomy" id="1284629"/>
    <lineage>
        <taxon>Bacteria</taxon>
        <taxon>Bacillati</taxon>
        <taxon>Cyanobacteriota</taxon>
        <taxon>Cyanophyceae</taxon>
        <taxon>Oscillatoriophycideae</taxon>
        <taxon>Chroococcales</taxon>
        <taxon>Aphanothecaceae</taxon>
        <taxon>Crocosphaera</taxon>
    </lineage>
</organism>
<sequence>MCDPCLRGIQKGVNQNSGKINNLNTALNGLNATLQGVDLGLLAVINTKLGDQVDGGLSGWLKKFSQSLRLDRVMNVLSFGLSVHNAAQLSLNLGDSLSYFLESGLQVVGIKDEDDNPIDINALIGSTVGNFVKGIVGEELYNGINEGWKNFSYLYSSRSNIRVIY</sequence>
<reference evidence="1 2" key="2">
    <citation type="submission" date="2013-09" db="EMBL/GenBank/DDBJ databases">
        <title>Whole genome comparison of six Crocosphaera watsonii strains with differing phenotypes.</title>
        <authorList>
            <person name="Bench S.R."/>
            <person name="Heller P."/>
            <person name="Frank I."/>
            <person name="Arciniega M."/>
            <person name="Shilova I.N."/>
            <person name="Zehr J.P."/>
        </authorList>
    </citation>
    <scope>NUCLEOTIDE SEQUENCE [LARGE SCALE GENOMIC DNA]</scope>
    <source>
        <strain evidence="1 2">WH 0402</strain>
    </source>
</reference>
<reference evidence="1 2" key="1">
    <citation type="submission" date="2013-01" db="EMBL/GenBank/DDBJ databases">
        <authorList>
            <person name="Bench S."/>
        </authorList>
    </citation>
    <scope>NUCLEOTIDE SEQUENCE [LARGE SCALE GENOMIC DNA]</scope>
    <source>
        <strain evidence="1 2">WH 0402</strain>
    </source>
</reference>
<name>T2JIZ9_CROWT</name>
<dbReference type="Proteomes" id="UP000018130">
    <property type="component" value="Unassembled WGS sequence"/>
</dbReference>
<gene>
    <name evidence="1" type="ORF">CWATWH0402_4265</name>
</gene>
<dbReference type="EMBL" id="CAQN01000112">
    <property type="protein sequence ID" value="CCQ65096.1"/>
    <property type="molecule type" value="Genomic_DNA"/>
</dbReference>